<dbReference type="Pfam" id="PF00717">
    <property type="entry name" value="Peptidase_S24"/>
    <property type="match status" value="1"/>
</dbReference>
<dbReference type="PANTHER" id="PTHR33516">
    <property type="entry name" value="LEXA REPRESSOR"/>
    <property type="match status" value="1"/>
</dbReference>
<dbReference type="Gene3D" id="2.10.109.10">
    <property type="entry name" value="Umud Fragment, subunit A"/>
    <property type="match status" value="1"/>
</dbReference>
<evidence type="ECO:0000256" key="14">
    <source>
        <dbReference type="RuleBase" id="RU003991"/>
    </source>
</evidence>
<evidence type="ECO:0000256" key="12">
    <source>
        <dbReference type="ARBA" id="ARBA00023236"/>
    </source>
</evidence>
<evidence type="ECO:0000259" key="15">
    <source>
        <dbReference type="Pfam" id="PF00717"/>
    </source>
</evidence>
<protein>
    <recommendedName>
        <fullName evidence="13">LexA repressor</fullName>
        <ecNumber evidence="13">3.4.21.88</ecNumber>
    </recommendedName>
</protein>
<dbReference type="GO" id="GO:0006508">
    <property type="term" value="P:proteolysis"/>
    <property type="evidence" value="ECO:0007669"/>
    <property type="project" value="InterPro"/>
</dbReference>
<dbReference type="InterPro" id="IPR039418">
    <property type="entry name" value="LexA-like"/>
</dbReference>
<evidence type="ECO:0000259" key="16">
    <source>
        <dbReference type="Pfam" id="PF01726"/>
    </source>
</evidence>
<sequence>MRPLTARQREVLAQIQAHLDQTGFPPTRAEIASALGFRSVNAAEDHLKALARKGMIELCAGTSRGIRLLPAAEGSLEGAIHPAASGTAGHATARGANGTTLTRGGRSVTVRGLGAGAMERAAAAGLLGSSPSISLPLVGRVAAGHPILAESHIEASFTLDASLFERHPDYLLRIRGDSMRDAGMLDGDLLAVKATSDAHNGQIVVARLGQEVTVKRLHRNGLNGPVELLPENPAYEPIVVPVGTRDFHIEGIGVGLIRQRPPR</sequence>
<dbReference type="PANTHER" id="PTHR33516:SF2">
    <property type="entry name" value="LEXA REPRESSOR-RELATED"/>
    <property type="match status" value="1"/>
</dbReference>
<dbReference type="GO" id="GO:0009432">
    <property type="term" value="P:SOS response"/>
    <property type="evidence" value="ECO:0007669"/>
    <property type="project" value="UniProtKB-UniRule"/>
</dbReference>
<comment type="catalytic activity">
    <reaction evidence="13">
        <text>Hydrolysis of Ala-|-Gly bond in repressor LexA.</text>
        <dbReference type="EC" id="3.4.21.88"/>
    </reaction>
</comment>
<evidence type="ECO:0000313" key="18">
    <source>
        <dbReference type="Proteomes" id="UP000011021"/>
    </source>
</evidence>
<feature type="domain" description="Peptidase S24/S26A/S26B/S26C" evidence="15">
    <location>
        <begin position="136"/>
        <end position="252"/>
    </location>
</feature>
<dbReference type="GO" id="GO:0004252">
    <property type="term" value="F:serine-type endopeptidase activity"/>
    <property type="evidence" value="ECO:0007669"/>
    <property type="project" value="UniProtKB-UniRule"/>
</dbReference>
<keyword evidence="7 13" id="KW-0068">Autocatalytic cleavage</keyword>
<keyword evidence="11 13" id="KW-0234">DNA repair</keyword>
<keyword evidence="3 13" id="KW-0678">Repressor</keyword>
<feature type="site" description="Cleavage; by autolysis" evidence="13">
    <location>
        <begin position="143"/>
        <end position="144"/>
    </location>
</feature>
<dbReference type="GO" id="GO:0006281">
    <property type="term" value="P:DNA repair"/>
    <property type="evidence" value="ECO:0007669"/>
    <property type="project" value="UniProtKB-UniRule"/>
</dbReference>
<evidence type="ECO:0000256" key="3">
    <source>
        <dbReference type="ARBA" id="ARBA00022491"/>
    </source>
</evidence>
<dbReference type="FunFam" id="1.10.10.10:FF:000009">
    <property type="entry name" value="LexA repressor"/>
    <property type="match status" value="1"/>
</dbReference>
<dbReference type="NCBIfam" id="TIGR00498">
    <property type="entry name" value="lexA"/>
    <property type="match status" value="1"/>
</dbReference>
<dbReference type="STRING" id="887898.HMPREF0551_1082"/>
<dbReference type="AlphaFoldDB" id="E7RWM0"/>
<dbReference type="RefSeq" id="WP_005673305.1">
    <property type="nucleotide sequence ID" value="NZ_CP146288.1"/>
</dbReference>
<keyword evidence="5 13" id="KW-0227">DNA damage</keyword>
<evidence type="ECO:0000256" key="2">
    <source>
        <dbReference type="ARBA" id="ARBA00011738"/>
    </source>
</evidence>
<feature type="DNA-binding region" description="H-T-H motif" evidence="13">
    <location>
        <begin position="28"/>
        <end position="48"/>
    </location>
</feature>
<evidence type="ECO:0000313" key="17">
    <source>
        <dbReference type="EMBL" id="EFV95124.1"/>
    </source>
</evidence>
<dbReference type="GO" id="GO:0045892">
    <property type="term" value="P:negative regulation of DNA-templated transcription"/>
    <property type="evidence" value="ECO:0007669"/>
    <property type="project" value="UniProtKB-UniRule"/>
</dbReference>
<evidence type="ECO:0000256" key="1">
    <source>
        <dbReference type="ARBA" id="ARBA00007484"/>
    </source>
</evidence>
<evidence type="ECO:0000256" key="5">
    <source>
        <dbReference type="ARBA" id="ARBA00022763"/>
    </source>
</evidence>
<evidence type="ECO:0000256" key="10">
    <source>
        <dbReference type="ARBA" id="ARBA00023163"/>
    </source>
</evidence>
<comment type="function">
    <text evidence="13">Represses a number of genes involved in the response to DNA damage (SOS response), including recA and lexA. In the presence of single-stranded DNA, RecA interacts with LexA causing an autocatalytic cleavage which disrupts the DNA-binding part of LexA, leading to derepression of the SOS regulon and eventually DNA repair.</text>
</comment>
<keyword evidence="10 13" id="KW-0804">Transcription</keyword>
<dbReference type="Proteomes" id="UP000011021">
    <property type="component" value="Unassembled WGS sequence"/>
</dbReference>
<comment type="subunit">
    <text evidence="2 13">Homodimer.</text>
</comment>
<dbReference type="EMBL" id="AEQP01000004">
    <property type="protein sequence ID" value="EFV95124.1"/>
    <property type="molecule type" value="Genomic_DNA"/>
</dbReference>
<dbReference type="InterPro" id="IPR006199">
    <property type="entry name" value="LexA_DNA-bd_dom"/>
</dbReference>
<dbReference type="InterPro" id="IPR036390">
    <property type="entry name" value="WH_DNA-bd_sf"/>
</dbReference>
<reference evidence="17 18" key="1">
    <citation type="submission" date="2010-12" db="EMBL/GenBank/DDBJ databases">
        <authorList>
            <person name="Muzny D."/>
            <person name="Qin X."/>
            <person name="Deng J."/>
            <person name="Jiang H."/>
            <person name="Liu Y."/>
            <person name="Qu J."/>
            <person name="Song X.-Z."/>
            <person name="Zhang L."/>
            <person name="Thornton R."/>
            <person name="Coyle M."/>
            <person name="Francisco L."/>
            <person name="Jackson L."/>
            <person name="Javaid M."/>
            <person name="Korchina V."/>
            <person name="Kovar C."/>
            <person name="Mata R."/>
            <person name="Mathew T."/>
            <person name="Ngo R."/>
            <person name="Nguyen L."/>
            <person name="Nguyen N."/>
            <person name="Okwuonu G."/>
            <person name="Ongeri F."/>
            <person name="Pham C."/>
            <person name="Simmons D."/>
            <person name="Wilczek-Boney K."/>
            <person name="Hale W."/>
            <person name="Jakkamsetti A."/>
            <person name="Pham P."/>
            <person name="Ruth R."/>
            <person name="San Lucas F."/>
            <person name="Warren J."/>
            <person name="Zhang J."/>
            <person name="Zhao Z."/>
            <person name="Zhou C."/>
            <person name="Zhu D."/>
            <person name="Lee S."/>
            <person name="Bess C."/>
            <person name="Blankenburg K."/>
            <person name="Forbes L."/>
            <person name="Fu Q."/>
            <person name="Gubbala S."/>
            <person name="Hirani K."/>
            <person name="Jayaseelan J.C."/>
            <person name="Lara F."/>
            <person name="Munidasa M."/>
            <person name="Palculict T."/>
            <person name="Patil S."/>
            <person name="Pu L.-L."/>
            <person name="Saada N."/>
            <person name="Tang L."/>
            <person name="Weissenberger G."/>
            <person name="Zhu Y."/>
            <person name="Hemphill L."/>
            <person name="Shang Y."/>
            <person name="Youmans B."/>
            <person name="Ayvaz T."/>
            <person name="Ross M."/>
            <person name="Santibanez J."/>
            <person name="Aqrawi P."/>
            <person name="Gross S."/>
            <person name="Joshi V."/>
            <person name="Fowler G."/>
            <person name="Nazareth L."/>
            <person name="Reid J."/>
            <person name="Worley K."/>
            <person name="Petrosino J."/>
            <person name="Highlander S."/>
            <person name="Gibbs R."/>
        </authorList>
    </citation>
    <scope>NUCLEOTIDE SEQUENCE [LARGE SCALE GENOMIC DNA]</scope>
    <source>
        <strain evidence="17 18">ATCC 51599</strain>
    </source>
</reference>
<organism evidence="17 18">
    <name type="scientific">Lautropia mirabilis ATCC 51599</name>
    <dbReference type="NCBI Taxonomy" id="887898"/>
    <lineage>
        <taxon>Bacteria</taxon>
        <taxon>Pseudomonadati</taxon>
        <taxon>Pseudomonadota</taxon>
        <taxon>Betaproteobacteria</taxon>
        <taxon>Burkholderiales</taxon>
        <taxon>Burkholderiaceae</taxon>
        <taxon>Lautropia</taxon>
    </lineage>
</organism>
<dbReference type="SUPFAM" id="SSF51306">
    <property type="entry name" value="LexA/Signal peptidase"/>
    <property type="match status" value="1"/>
</dbReference>
<dbReference type="FunFam" id="2.10.109.10:FF:000001">
    <property type="entry name" value="LexA repressor"/>
    <property type="match status" value="1"/>
</dbReference>
<keyword evidence="18" id="KW-1185">Reference proteome</keyword>
<gene>
    <name evidence="13 17" type="primary">lexA</name>
    <name evidence="17" type="ORF">HMPREF0551_1082</name>
</gene>
<dbReference type="SUPFAM" id="SSF46785">
    <property type="entry name" value="Winged helix' DNA-binding domain"/>
    <property type="match status" value="1"/>
</dbReference>
<dbReference type="HOGENOM" id="CLU_066192_45_3_4"/>
<keyword evidence="12 13" id="KW-0742">SOS response</keyword>
<name>E7RWM0_9BURK</name>
<keyword evidence="9 13" id="KW-0238">DNA-binding</keyword>
<evidence type="ECO:0000256" key="9">
    <source>
        <dbReference type="ARBA" id="ARBA00023125"/>
    </source>
</evidence>
<feature type="active site" description="For autocatalytic cleavage activity" evidence="13">
    <location>
        <position position="215"/>
    </location>
</feature>
<dbReference type="InterPro" id="IPR015927">
    <property type="entry name" value="Peptidase_S24_S26A/B/C"/>
</dbReference>
<comment type="caution">
    <text evidence="17">The sequence shown here is derived from an EMBL/GenBank/DDBJ whole genome shotgun (WGS) entry which is preliminary data.</text>
</comment>
<evidence type="ECO:0000256" key="13">
    <source>
        <dbReference type="HAMAP-Rule" id="MF_00015"/>
    </source>
</evidence>
<keyword evidence="6 13" id="KW-0378">Hydrolase</keyword>
<dbReference type="InterPro" id="IPR006200">
    <property type="entry name" value="LexA"/>
</dbReference>
<dbReference type="PRINTS" id="PR00726">
    <property type="entry name" value="LEXASERPTASE"/>
</dbReference>
<dbReference type="Gene3D" id="1.10.10.10">
    <property type="entry name" value="Winged helix-like DNA-binding domain superfamily/Winged helix DNA-binding domain"/>
    <property type="match status" value="1"/>
</dbReference>
<dbReference type="InterPro" id="IPR036388">
    <property type="entry name" value="WH-like_DNA-bd_sf"/>
</dbReference>
<dbReference type="EC" id="3.4.21.88" evidence="13"/>
<dbReference type="GO" id="GO:0003677">
    <property type="term" value="F:DNA binding"/>
    <property type="evidence" value="ECO:0007669"/>
    <property type="project" value="UniProtKB-UniRule"/>
</dbReference>
<dbReference type="CDD" id="cd06529">
    <property type="entry name" value="S24_LexA-like"/>
    <property type="match status" value="1"/>
</dbReference>
<dbReference type="InterPro" id="IPR050077">
    <property type="entry name" value="LexA_repressor"/>
</dbReference>
<dbReference type="MEROPS" id="S24.001"/>
<feature type="domain" description="LexA repressor DNA-binding" evidence="16">
    <location>
        <begin position="1"/>
        <end position="65"/>
    </location>
</feature>
<keyword evidence="4 13" id="KW-0235">DNA replication</keyword>
<dbReference type="Pfam" id="PF01726">
    <property type="entry name" value="LexA_DNA_bind"/>
    <property type="match status" value="1"/>
</dbReference>
<evidence type="ECO:0000256" key="7">
    <source>
        <dbReference type="ARBA" id="ARBA00022813"/>
    </source>
</evidence>
<evidence type="ECO:0000256" key="11">
    <source>
        <dbReference type="ARBA" id="ARBA00023204"/>
    </source>
</evidence>
<keyword evidence="8 13" id="KW-0805">Transcription regulation</keyword>
<dbReference type="InterPro" id="IPR006197">
    <property type="entry name" value="Peptidase_S24_LexA"/>
</dbReference>
<dbReference type="InterPro" id="IPR036286">
    <property type="entry name" value="LexA/Signal_pep-like_sf"/>
</dbReference>
<accession>E7RWM0</accession>
<dbReference type="eggNOG" id="COG1974">
    <property type="taxonomic scope" value="Bacteria"/>
</dbReference>
<evidence type="ECO:0000256" key="8">
    <source>
        <dbReference type="ARBA" id="ARBA00023015"/>
    </source>
</evidence>
<proteinExistence type="inferred from homology"/>
<feature type="active site" description="For autocatalytic cleavage activity" evidence="13">
    <location>
        <position position="178"/>
    </location>
</feature>
<evidence type="ECO:0000256" key="4">
    <source>
        <dbReference type="ARBA" id="ARBA00022705"/>
    </source>
</evidence>
<dbReference type="HAMAP" id="MF_00015">
    <property type="entry name" value="LexA"/>
    <property type="match status" value="1"/>
</dbReference>
<evidence type="ECO:0000256" key="6">
    <source>
        <dbReference type="ARBA" id="ARBA00022801"/>
    </source>
</evidence>
<dbReference type="GO" id="GO:0006260">
    <property type="term" value="P:DNA replication"/>
    <property type="evidence" value="ECO:0007669"/>
    <property type="project" value="UniProtKB-UniRule"/>
</dbReference>
<comment type="similarity">
    <text evidence="1 13 14">Belongs to the peptidase S24 family.</text>
</comment>